<keyword evidence="3 6" id="KW-0812">Transmembrane</keyword>
<organism evidence="7 8">
    <name type="scientific">Salinicola rhizosphaerae</name>
    <dbReference type="NCBI Taxonomy" id="1443141"/>
    <lineage>
        <taxon>Bacteria</taxon>
        <taxon>Pseudomonadati</taxon>
        <taxon>Pseudomonadota</taxon>
        <taxon>Gammaproteobacteria</taxon>
        <taxon>Oceanospirillales</taxon>
        <taxon>Halomonadaceae</taxon>
        <taxon>Salinicola</taxon>
    </lineage>
</organism>
<feature type="transmembrane region" description="Helical" evidence="6">
    <location>
        <begin position="38"/>
        <end position="59"/>
    </location>
</feature>
<dbReference type="PANTHER" id="PTHR30086:SF20">
    <property type="entry name" value="ARGININE EXPORTER PROTEIN ARGO-RELATED"/>
    <property type="match status" value="1"/>
</dbReference>
<feature type="transmembrane region" description="Helical" evidence="6">
    <location>
        <begin position="7"/>
        <end position="26"/>
    </location>
</feature>
<gene>
    <name evidence="7" type="ORF">GCM10009038_21640</name>
</gene>
<dbReference type="InterPro" id="IPR001123">
    <property type="entry name" value="LeuE-type"/>
</dbReference>
<evidence type="ECO:0000256" key="5">
    <source>
        <dbReference type="ARBA" id="ARBA00023136"/>
    </source>
</evidence>
<evidence type="ECO:0000313" key="8">
    <source>
        <dbReference type="Proteomes" id="UP000646745"/>
    </source>
</evidence>
<evidence type="ECO:0000256" key="4">
    <source>
        <dbReference type="ARBA" id="ARBA00022989"/>
    </source>
</evidence>
<dbReference type="Pfam" id="PF01810">
    <property type="entry name" value="LysE"/>
    <property type="match status" value="1"/>
</dbReference>
<dbReference type="RefSeq" id="WP_189444686.1">
    <property type="nucleotide sequence ID" value="NZ_BMZI01000004.1"/>
</dbReference>
<dbReference type="PANTHER" id="PTHR30086">
    <property type="entry name" value="ARGININE EXPORTER PROTEIN ARGO"/>
    <property type="match status" value="1"/>
</dbReference>
<evidence type="ECO:0008006" key="9">
    <source>
        <dbReference type="Google" id="ProtNLM"/>
    </source>
</evidence>
<accession>A0ABQ3E3B1</accession>
<keyword evidence="8" id="KW-1185">Reference proteome</keyword>
<evidence type="ECO:0000256" key="6">
    <source>
        <dbReference type="SAM" id="Phobius"/>
    </source>
</evidence>
<evidence type="ECO:0000256" key="2">
    <source>
        <dbReference type="ARBA" id="ARBA00022475"/>
    </source>
</evidence>
<keyword evidence="5 6" id="KW-0472">Membrane</keyword>
<sequence length="214" mass="22772">MERNIEIVLYAFTVMYTPGPVNLLGLNAGLSTPLRRTLGFFAGVALAIFCWFAVIGLAGQLIVVERIIPVIALAGSLYILYLALKVYRAAPPNATEPADGASAQGAAGQLRFRDGFLMQLLNPKNSVLVIPITTVMFPTHNIAGLSLIAASALIALGGGGAPLLYCLAGRTLGKRIARPEVLVRCNRIMALLLVVVAVLLLYDYVLSPLREAIT</sequence>
<proteinExistence type="predicted"/>
<feature type="transmembrane region" description="Helical" evidence="6">
    <location>
        <begin position="142"/>
        <end position="167"/>
    </location>
</feature>
<comment type="subcellular location">
    <subcellularLocation>
        <location evidence="1">Cell membrane</location>
        <topology evidence="1">Multi-pass membrane protein</topology>
    </subcellularLocation>
</comment>
<comment type="caution">
    <text evidence="7">The sequence shown here is derived from an EMBL/GenBank/DDBJ whole genome shotgun (WGS) entry which is preliminary data.</text>
</comment>
<dbReference type="EMBL" id="BMZI01000004">
    <property type="protein sequence ID" value="GHB22364.1"/>
    <property type="molecule type" value="Genomic_DNA"/>
</dbReference>
<feature type="transmembrane region" description="Helical" evidence="6">
    <location>
        <begin position="188"/>
        <end position="205"/>
    </location>
</feature>
<evidence type="ECO:0000256" key="1">
    <source>
        <dbReference type="ARBA" id="ARBA00004651"/>
    </source>
</evidence>
<name>A0ABQ3E3B1_9GAMM</name>
<feature type="transmembrane region" description="Helical" evidence="6">
    <location>
        <begin position="66"/>
        <end position="84"/>
    </location>
</feature>
<evidence type="ECO:0000256" key="3">
    <source>
        <dbReference type="ARBA" id="ARBA00022692"/>
    </source>
</evidence>
<reference evidence="8" key="1">
    <citation type="journal article" date="2019" name="Int. J. Syst. Evol. Microbiol.">
        <title>The Global Catalogue of Microorganisms (GCM) 10K type strain sequencing project: providing services to taxonomists for standard genome sequencing and annotation.</title>
        <authorList>
            <consortium name="The Broad Institute Genomics Platform"/>
            <consortium name="The Broad Institute Genome Sequencing Center for Infectious Disease"/>
            <person name="Wu L."/>
            <person name="Ma J."/>
        </authorList>
    </citation>
    <scope>NUCLEOTIDE SEQUENCE [LARGE SCALE GENOMIC DNA]</scope>
    <source>
        <strain evidence="8">KCTC 32998</strain>
    </source>
</reference>
<dbReference type="Proteomes" id="UP000646745">
    <property type="component" value="Unassembled WGS sequence"/>
</dbReference>
<protein>
    <recommendedName>
        <fullName evidence="9">LysE family translocator</fullName>
    </recommendedName>
</protein>
<keyword evidence="2" id="KW-1003">Cell membrane</keyword>
<evidence type="ECO:0000313" key="7">
    <source>
        <dbReference type="EMBL" id="GHB22364.1"/>
    </source>
</evidence>
<keyword evidence="4 6" id="KW-1133">Transmembrane helix</keyword>